<accession>X1H896</accession>
<protein>
    <submittedName>
        <fullName evidence="3">Uncharacterized protein</fullName>
    </submittedName>
</protein>
<sequence length="94" mass="10724">MKGYIKLVIFGIIFLVLAIFIFERACPRSDAKYQKLKGELVEAQKQLKESKAALVEKTKATDENTAELEKGIKELKNKNIKLGKEIRASKKRDQ</sequence>
<keyword evidence="2" id="KW-1133">Transmembrane helix</keyword>
<name>X1H896_9ZZZZ</name>
<keyword evidence="2" id="KW-0812">Transmembrane</keyword>
<feature type="coiled-coil region" evidence="1">
    <location>
        <begin position="33"/>
        <end position="92"/>
    </location>
</feature>
<comment type="caution">
    <text evidence="3">The sequence shown here is derived from an EMBL/GenBank/DDBJ whole genome shotgun (WGS) entry which is preliminary data.</text>
</comment>
<evidence type="ECO:0000256" key="2">
    <source>
        <dbReference type="SAM" id="Phobius"/>
    </source>
</evidence>
<gene>
    <name evidence="3" type="ORF">S03H2_40025</name>
</gene>
<dbReference type="AlphaFoldDB" id="X1H896"/>
<proteinExistence type="predicted"/>
<evidence type="ECO:0000313" key="3">
    <source>
        <dbReference type="EMBL" id="GAH53305.1"/>
    </source>
</evidence>
<keyword evidence="1" id="KW-0175">Coiled coil</keyword>
<dbReference type="EMBL" id="BARU01024786">
    <property type="protein sequence ID" value="GAH53305.1"/>
    <property type="molecule type" value="Genomic_DNA"/>
</dbReference>
<keyword evidence="2" id="KW-0472">Membrane</keyword>
<reference evidence="3" key="1">
    <citation type="journal article" date="2014" name="Front. Microbiol.">
        <title>High frequency of phylogenetically diverse reductive dehalogenase-homologous genes in deep subseafloor sedimentary metagenomes.</title>
        <authorList>
            <person name="Kawai M."/>
            <person name="Futagami T."/>
            <person name="Toyoda A."/>
            <person name="Takaki Y."/>
            <person name="Nishi S."/>
            <person name="Hori S."/>
            <person name="Arai W."/>
            <person name="Tsubouchi T."/>
            <person name="Morono Y."/>
            <person name="Uchiyama I."/>
            <person name="Ito T."/>
            <person name="Fujiyama A."/>
            <person name="Inagaki F."/>
            <person name="Takami H."/>
        </authorList>
    </citation>
    <scope>NUCLEOTIDE SEQUENCE</scope>
    <source>
        <strain evidence="3">Expedition CK06-06</strain>
    </source>
</reference>
<evidence type="ECO:0000256" key="1">
    <source>
        <dbReference type="SAM" id="Coils"/>
    </source>
</evidence>
<feature type="transmembrane region" description="Helical" evidence="2">
    <location>
        <begin position="7"/>
        <end position="25"/>
    </location>
</feature>
<organism evidence="3">
    <name type="scientific">marine sediment metagenome</name>
    <dbReference type="NCBI Taxonomy" id="412755"/>
    <lineage>
        <taxon>unclassified sequences</taxon>
        <taxon>metagenomes</taxon>
        <taxon>ecological metagenomes</taxon>
    </lineage>
</organism>
<feature type="non-terminal residue" evidence="3">
    <location>
        <position position="94"/>
    </location>
</feature>